<dbReference type="Pfam" id="PF13568">
    <property type="entry name" value="OMP_b-brl_2"/>
    <property type="match status" value="1"/>
</dbReference>
<evidence type="ECO:0000313" key="2">
    <source>
        <dbReference type="EMBL" id="GGG48413.1"/>
    </source>
</evidence>
<feature type="domain" description="Outer membrane protein beta-barrel" evidence="1">
    <location>
        <begin position="2"/>
        <end position="166"/>
    </location>
</feature>
<sequence length="191" mass="21367">MAYGIKAGMNTGDFSLSFEPNPEKQEQSVGYQGGIFLQLSNKTRTSLILEATYQTLQSMYRSTALPDFYGNTRSLSVDYSQLQIPLLLRYTAGNGVIRPFVNGGFLYSKNLKNRSVEINDSKTMPSNNTRRAIVTSQNAGYGLAAGVGAVIKRNSLPELSLEVRYDRMRYGNYVYYTPQYTALRFDIGLAF</sequence>
<dbReference type="Gene3D" id="2.40.160.20">
    <property type="match status" value="1"/>
</dbReference>
<keyword evidence="3" id="KW-1185">Reference proteome</keyword>
<dbReference type="InterPro" id="IPR025665">
    <property type="entry name" value="Beta-barrel_OMP_2"/>
</dbReference>
<protein>
    <recommendedName>
        <fullName evidence="1">Outer membrane protein beta-barrel domain-containing protein</fullName>
    </recommendedName>
</protein>
<accession>A0ABQ1WWR4</accession>
<dbReference type="Proteomes" id="UP000601361">
    <property type="component" value="Unassembled WGS sequence"/>
</dbReference>
<dbReference type="EMBL" id="BMGS01000006">
    <property type="protein sequence ID" value="GGG48413.1"/>
    <property type="molecule type" value="Genomic_DNA"/>
</dbReference>
<reference evidence="3" key="1">
    <citation type="journal article" date="2019" name="Int. J. Syst. Evol. Microbiol.">
        <title>The Global Catalogue of Microorganisms (GCM) 10K type strain sequencing project: providing services to taxonomists for standard genome sequencing and annotation.</title>
        <authorList>
            <consortium name="The Broad Institute Genomics Platform"/>
            <consortium name="The Broad Institute Genome Sequencing Center for Infectious Disease"/>
            <person name="Wu L."/>
            <person name="Ma J."/>
        </authorList>
    </citation>
    <scope>NUCLEOTIDE SEQUENCE [LARGE SCALE GENOMIC DNA]</scope>
    <source>
        <strain evidence="3">CGMCC 1.12990</strain>
    </source>
</reference>
<evidence type="ECO:0000259" key="1">
    <source>
        <dbReference type="Pfam" id="PF13568"/>
    </source>
</evidence>
<proteinExistence type="predicted"/>
<comment type="caution">
    <text evidence="2">The sequence shown here is derived from an EMBL/GenBank/DDBJ whole genome shotgun (WGS) entry which is preliminary data.</text>
</comment>
<evidence type="ECO:0000313" key="3">
    <source>
        <dbReference type="Proteomes" id="UP000601361"/>
    </source>
</evidence>
<organism evidence="2 3">
    <name type="scientific">Hymenobacter glacieicola</name>
    <dbReference type="NCBI Taxonomy" id="1562124"/>
    <lineage>
        <taxon>Bacteria</taxon>
        <taxon>Pseudomonadati</taxon>
        <taxon>Bacteroidota</taxon>
        <taxon>Cytophagia</taxon>
        <taxon>Cytophagales</taxon>
        <taxon>Hymenobacteraceae</taxon>
        <taxon>Hymenobacter</taxon>
    </lineage>
</organism>
<gene>
    <name evidence="2" type="ORF">GCM10011378_25710</name>
</gene>
<name>A0ABQ1WWR4_9BACT</name>